<gene>
    <name evidence="12" type="ORF">RJ641_010146</name>
</gene>
<evidence type="ECO:0000256" key="7">
    <source>
        <dbReference type="ARBA" id="ARBA00022989"/>
    </source>
</evidence>
<dbReference type="InterPro" id="IPR008630">
    <property type="entry name" value="Glyco_trans_34"/>
</dbReference>
<keyword evidence="6" id="KW-0735">Signal-anchor</keyword>
<evidence type="ECO:0000313" key="13">
    <source>
        <dbReference type="Proteomes" id="UP001370490"/>
    </source>
</evidence>
<dbReference type="InterPro" id="IPR029044">
    <property type="entry name" value="Nucleotide-diphossugar_trans"/>
</dbReference>
<organism evidence="12 13">
    <name type="scientific">Dillenia turbinata</name>
    <dbReference type="NCBI Taxonomy" id="194707"/>
    <lineage>
        <taxon>Eukaryota</taxon>
        <taxon>Viridiplantae</taxon>
        <taxon>Streptophyta</taxon>
        <taxon>Embryophyta</taxon>
        <taxon>Tracheophyta</taxon>
        <taxon>Spermatophyta</taxon>
        <taxon>Magnoliopsida</taxon>
        <taxon>eudicotyledons</taxon>
        <taxon>Gunneridae</taxon>
        <taxon>Pentapetalae</taxon>
        <taxon>Dilleniales</taxon>
        <taxon>Dilleniaceae</taxon>
        <taxon>Dillenia</taxon>
    </lineage>
</organism>
<keyword evidence="13" id="KW-1185">Reference proteome</keyword>
<accession>A0AAN8V5J1</accession>
<dbReference type="FunFam" id="3.90.550.10:FF:000127">
    <property type="entry name" value="Probable glycosyltransferase 7"/>
    <property type="match status" value="1"/>
</dbReference>
<name>A0AAN8V5J1_9MAGN</name>
<dbReference type="PANTHER" id="PTHR31311:SF3">
    <property type="entry name" value="GLYCOSYLTRANSFERASE 7-RELATED"/>
    <property type="match status" value="1"/>
</dbReference>
<evidence type="ECO:0000256" key="8">
    <source>
        <dbReference type="ARBA" id="ARBA00023034"/>
    </source>
</evidence>
<evidence type="ECO:0000256" key="9">
    <source>
        <dbReference type="ARBA" id="ARBA00023136"/>
    </source>
</evidence>
<keyword evidence="8" id="KW-0333">Golgi apparatus</keyword>
<keyword evidence="10" id="KW-0325">Glycoprotein</keyword>
<keyword evidence="7 11" id="KW-1133">Transmembrane helix</keyword>
<keyword evidence="3" id="KW-0328">Glycosyltransferase</keyword>
<evidence type="ECO:0000256" key="1">
    <source>
        <dbReference type="ARBA" id="ARBA00004323"/>
    </source>
</evidence>
<keyword evidence="4" id="KW-0808">Transferase</keyword>
<dbReference type="EMBL" id="JBAMMX010000017">
    <property type="protein sequence ID" value="KAK6923946.1"/>
    <property type="molecule type" value="Genomic_DNA"/>
</dbReference>
<keyword evidence="9 11" id="KW-0472">Membrane</keyword>
<dbReference type="PANTHER" id="PTHR31311">
    <property type="entry name" value="XYLOGLUCAN 6-XYLOSYLTRANSFERASE 5-RELATED-RELATED"/>
    <property type="match status" value="1"/>
</dbReference>
<protein>
    <submittedName>
        <fullName evidence="12">Glycosyltransferase 34</fullName>
    </submittedName>
</protein>
<evidence type="ECO:0000313" key="12">
    <source>
        <dbReference type="EMBL" id="KAK6923946.1"/>
    </source>
</evidence>
<comment type="subcellular location">
    <subcellularLocation>
        <location evidence="1">Golgi apparatus membrane</location>
        <topology evidence="1">Single-pass type II membrane protein</topology>
    </subcellularLocation>
</comment>
<dbReference type="GO" id="GO:0000139">
    <property type="term" value="C:Golgi membrane"/>
    <property type="evidence" value="ECO:0007669"/>
    <property type="project" value="UniProtKB-SubCell"/>
</dbReference>
<evidence type="ECO:0000256" key="2">
    <source>
        <dbReference type="ARBA" id="ARBA00005664"/>
    </source>
</evidence>
<evidence type="ECO:0000256" key="10">
    <source>
        <dbReference type="ARBA" id="ARBA00023180"/>
    </source>
</evidence>
<dbReference type="AlphaFoldDB" id="A0AAN8V5J1"/>
<dbReference type="Pfam" id="PF05637">
    <property type="entry name" value="Glyco_transf_34"/>
    <property type="match status" value="1"/>
</dbReference>
<dbReference type="GO" id="GO:0008378">
    <property type="term" value="F:galactosyltransferase activity"/>
    <property type="evidence" value="ECO:0007669"/>
    <property type="project" value="TreeGrafter"/>
</dbReference>
<evidence type="ECO:0000256" key="6">
    <source>
        <dbReference type="ARBA" id="ARBA00022968"/>
    </source>
</evidence>
<reference evidence="12 13" key="1">
    <citation type="submission" date="2023-12" db="EMBL/GenBank/DDBJ databases">
        <title>A high-quality genome assembly for Dillenia turbinata (Dilleniales).</title>
        <authorList>
            <person name="Chanderbali A."/>
        </authorList>
    </citation>
    <scope>NUCLEOTIDE SEQUENCE [LARGE SCALE GENOMIC DNA]</scope>
    <source>
        <strain evidence="12">LSX21</strain>
        <tissue evidence="12">Leaf</tissue>
    </source>
</reference>
<keyword evidence="5 11" id="KW-0812">Transmembrane</keyword>
<dbReference type="GO" id="GO:0005768">
    <property type="term" value="C:endosome"/>
    <property type="evidence" value="ECO:0007669"/>
    <property type="project" value="TreeGrafter"/>
</dbReference>
<evidence type="ECO:0000256" key="3">
    <source>
        <dbReference type="ARBA" id="ARBA00022676"/>
    </source>
</evidence>
<evidence type="ECO:0000256" key="11">
    <source>
        <dbReference type="SAM" id="Phobius"/>
    </source>
</evidence>
<dbReference type="Gene3D" id="3.90.550.10">
    <property type="entry name" value="Spore Coat Polysaccharide Biosynthesis Protein SpsA, Chain A"/>
    <property type="match status" value="1"/>
</dbReference>
<comment type="similarity">
    <text evidence="2">Belongs to the glycosyltransferase 34 family.</text>
</comment>
<dbReference type="GO" id="GO:0005802">
    <property type="term" value="C:trans-Golgi network"/>
    <property type="evidence" value="ECO:0007669"/>
    <property type="project" value="TreeGrafter"/>
</dbReference>
<feature type="transmembrane region" description="Helical" evidence="11">
    <location>
        <begin position="12"/>
        <end position="33"/>
    </location>
</feature>
<comment type="caution">
    <text evidence="12">The sequence shown here is derived from an EMBL/GenBank/DDBJ whole genome shotgun (WGS) entry which is preliminary data.</text>
</comment>
<evidence type="ECO:0000256" key="4">
    <source>
        <dbReference type="ARBA" id="ARBA00022679"/>
    </source>
</evidence>
<evidence type="ECO:0000256" key="5">
    <source>
        <dbReference type="ARBA" id="ARBA00022692"/>
    </source>
</evidence>
<dbReference type="Proteomes" id="UP001370490">
    <property type="component" value="Unassembled WGS sequence"/>
</dbReference>
<proteinExistence type="inferred from homology"/>
<sequence>MPKSCIYRTKTSSFSIAVSTVALVSLFALYSFLNPNFIYLTFQKCPSGAQSANMRLQDPPSPTFYDDSTLSYSFARPIKNWDGKRKEWLQHHPSYAAGVSNRVLLVTGSQPSPCKNPGGDHFLLRSFKNKVDYCRIHGCEVFYNQALLQRNMTSYWAKYPIIKAAMLAHPETEWIWWVDADAVFTDMDFKLPLERYEAHNLVVNGWPDMLFEKKSWVGLNAGVFLIRNCQWSMDLMDVWAGMGPQSPKYRYWGKVQKSIFKDKTFPESDDQTALAYLIVKKSRKWGDKIYLETEYSFHGYWLGIVGTLDELQEEQLAIEREVRILRRRHAEKVSEYYGAQRAQHVRRRAKSKIPFITHFTGCQPCSGEHNPGYKGDSCTEGMEKALKFGDNQVLRNFGFMHSDLLESSSIVSLPFDFPA</sequence>